<sequence length="232" mass="26520">MYFRNLRKLVTMASLKTRFQATIEGAGSRVFLLSGLEDEKREDLAVKIRELGGVYVESEAFRPHCTHIICGKVTRSEKFLGGCATGRWVLHPEYVTVSSEKGGWEAEENYEWANYATPDNKQMVDSARRWRFHAEVYQTLAFSDWKTAVVVPGNKKSIIYKRLLISGGAEVYNLKLPVKNPGKVMNLLTFVFVSERLAVQVCDLMEYGILCLRPEYIGDYLVKVHTFVYTRS</sequence>
<dbReference type="FunFam" id="3.40.50.10190:FF:000018">
    <property type="entry name" value="DNA topoisomerase 2-binding protein 1"/>
    <property type="match status" value="1"/>
</dbReference>
<gene>
    <name evidence="2" type="ORF">FSP39_001116</name>
</gene>
<name>A0AA88XWG2_PINIB</name>
<dbReference type="SMART" id="SM00292">
    <property type="entry name" value="BRCT"/>
    <property type="match status" value="1"/>
</dbReference>
<dbReference type="InterPro" id="IPR036420">
    <property type="entry name" value="BRCT_dom_sf"/>
</dbReference>
<dbReference type="AlphaFoldDB" id="A0AA88XWG2"/>
<dbReference type="GO" id="GO:0005634">
    <property type="term" value="C:nucleus"/>
    <property type="evidence" value="ECO:0007669"/>
    <property type="project" value="TreeGrafter"/>
</dbReference>
<reference evidence="2" key="1">
    <citation type="submission" date="2019-08" db="EMBL/GenBank/DDBJ databases">
        <title>The improved chromosome-level genome for the pearl oyster Pinctada fucata martensii using PacBio sequencing and Hi-C.</title>
        <authorList>
            <person name="Zheng Z."/>
        </authorList>
    </citation>
    <scope>NUCLEOTIDE SEQUENCE</scope>
    <source>
        <strain evidence="2">ZZ-2019</strain>
        <tissue evidence="2">Adductor muscle</tissue>
    </source>
</reference>
<dbReference type="PANTHER" id="PTHR46677:SF1">
    <property type="entry name" value="SMC5-SMC6 COMPLEX LOCALIZATION FACTOR PROTEIN 1"/>
    <property type="match status" value="1"/>
</dbReference>
<dbReference type="PANTHER" id="PTHR46677">
    <property type="entry name" value="SMC5-SMC6 COMPLEX LOCALIZATION FACTOR PROTEIN 1"/>
    <property type="match status" value="1"/>
</dbReference>
<dbReference type="InterPro" id="IPR001357">
    <property type="entry name" value="BRCT_dom"/>
</dbReference>
<dbReference type="CDD" id="cd17738">
    <property type="entry name" value="BRCT_TopBP1_rpt7"/>
    <property type="match status" value="1"/>
</dbReference>
<evidence type="ECO:0000259" key="1">
    <source>
        <dbReference type="SMART" id="SM00292"/>
    </source>
</evidence>
<evidence type="ECO:0000313" key="3">
    <source>
        <dbReference type="Proteomes" id="UP001186944"/>
    </source>
</evidence>
<organism evidence="2 3">
    <name type="scientific">Pinctada imbricata</name>
    <name type="common">Atlantic pearl-oyster</name>
    <name type="synonym">Pinctada martensii</name>
    <dbReference type="NCBI Taxonomy" id="66713"/>
    <lineage>
        <taxon>Eukaryota</taxon>
        <taxon>Metazoa</taxon>
        <taxon>Spiralia</taxon>
        <taxon>Lophotrochozoa</taxon>
        <taxon>Mollusca</taxon>
        <taxon>Bivalvia</taxon>
        <taxon>Autobranchia</taxon>
        <taxon>Pteriomorphia</taxon>
        <taxon>Pterioida</taxon>
        <taxon>Pterioidea</taxon>
        <taxon>Pteriidae</taxon>
        <taxon>Pinctada</taxon>
    </lineage>
</organism>
<evidence type="ECO:0000313" key="2">
    <source>
        <dbReference type="EMBL" id="KAK3089136.1"/>
    </source>
</evidence>
<accession>A0AA88XWG2</accession>
<dbReference type="Proteomes" id="UP001186944">
    <property type="component" value="Unassembled WGS sequence"/>
</dbReference>
<dbReference type="Gene3D" id="3.40.50.10190">
    <property type="entry name" value="BRCT domain"/>
    <property type="match status" value="2"/>
</dbReference>
<dbReference type="GO" id="GO:2000781">
    <property type="term" value="P:positive regulation of double-strand break repair"/>
    <property type="evidence" value="ECO:0007669"/>
    <property type="project" value="InterPro"/>
</dbReference>
<dbReference type="GO" id="GO:1990166">
    <property type="term" value="P:protein localization to site of double-strand break"/>
    <property type="evidence" value="ECO:0007669"/>
    <property type="project" value="TreeGrafter"/>
</dbReference>
<dbReference type="Pfam" id="PF00533">
    <property type="entry name" value="BRCT"/>
    <property type="match status" value="1"/>
</dbReference>
<keyword evidence="3" id="KW-1185">Reference proteome</keyword>
<comment type="caution">
    <text evidence="2">The sequence shown here is derived from an EMBL/GenBank/DDBJ whole genome shotgun (WGS) entry which is preliminary data.</text>
</comment>
<feature type="domain" description="BRCT" evidence="1">
    <location>
        <begin position="24"/>
        <end position="102"/>
    </location>
</feature>
<dbReference type="EMBL" id="VSWD01000010">
    <property type="protein sequence ID" value="KAK3089136.1"/>
    <property type="molecule type" value="Genomic_DNA"/>
</dbReference>
<proteinExistence type="predicted"/>
<dbReference type="SUPFAM" id="SSF52113">
    <property type="entry name" value="BRCT domain"/>
    <property type="match status" value="1"/>
</dbReference>
<dbReference type="GO" id="GO:0006974">
    <property type="term" value="P:DNA damage response"/>
    <property type="evidence" value="ECO:0007669"/>
    <property type="project" value="TreeGrafter"/>
</dbReference>
<dbReference type="InterPro" id="IPR042479">
    <property type="entry name" value="Slf1"/>
</dbReference>
<protein>
    <recommendedName>
        <fullName evidence="1">BRCT domain-containing protein</fullName>
    </recommendedName>
</protein>
<dbReference type="GO" id="GO:0035861">
    <property type="term" value="C:site of double-strand break"/>
    <property type="evidence" value="ECO:0007669"/>
    <property type="project" value="TreeGrafter"/>
</dbReference>